<proteinExistence type="predicted"/>
<dbReference type="InterPro" id="IPR011009">
    <property type="entry name" value="Kinase-like_dom_sf"/>
</dbReference>
<comment type="caution">
    <text evidence="3">The sequence shown here is derived from an EMBL/GenBank/DDBJ whole genome shotgun (WGS) entry which is preliminary data.</text>
</comment>
<name>A0AAN7BYT7_9PEZI</name>
<dbReference type="PANTHER" id="PTHR21310:SF13">
    <property type="entry name" value="AMINOGLYCOSIDE PHOSPHOTRANSFERASE DOMAIN-CONTAINING PROTEIN"/>
    <property type="match status" value="1"/>
</dbReference>
<protein>
    <submittedName>
        <fullName evidence="3">Altered inheritance of mitochondria protein 9, mitochondrial</fullName>
    </submittedName>
</protein>
<reference evidence="3" key="2">
    <citation type="submission" date="2023-05" db="EMBL/GenBank/DDBJ databases">
        <authorList>
            <consortium name="Lawrence Berkeley National Laboratory"/>
            <person name="Steindorff A."/>
            <person name="Hensen N."/>
            <person name="Bonometti L."/>
            <person name="Westerberg I."/>
            <person name="Brannstrom I.O."/>
            <person name="Guillou S."/>
            <person name="Cros-Aarteil S."/>
            <person name="Calhoun S."/>
            <person name="Haridas S."/>
            <person name="Kuo A."/>
            <person name="Mondo S."/>
            <person name="Pangilinan J."/>
            <person name="Riley R."/>
            <person name="Labutti K."/>
            <person name="Andreopoulos B."/>
            <person name="Lipzen A."/>
            <person name="Chen C."/>
            <person name="Yanf M."/>
            <person name="Daum C."/>
            <person name="Ng V."/>
            <person name="Clum A."/>
            <person name="Ohm R."/>
            <person name="Martin F."/>
            <person name="Silar P."/>
            <person name="Natvig D."/>
            <person name="Lalanne C."/>
            <person name="Gautier V."/>
            <person name="Ament-Velasquez S.L."/>
            <person name="Kruys A."/>
            <person name="Hutchinson M.I."/>
            <person name="Powell A.J."/>
            <person name="Barry K."/>
            <person name="Miller A.N."/>
            <person name="Grigoriev I.V."/>
            <person name="Debuchy R."/>
            <person name="Gladieux P."/>
            <person name="Thoren M.H."/>
            <person name="Johannesson H."/>
        </authorList>
    </citation>
    <scope>NUCLEOTIDE SEQUENCE</scope>
    <source>
        <strain evidence="3">CBS 990.96</strain>
    </source>
</reference>
<dbReference type="AlphaFoldDB" id="A0AAN7BYT7"/>
<gene>
    <name evidence="3" type="ORF">QBC38DRAFT_533234</name>
</gene>
<evidence type="ECO:0000313" key="3">
    <source>
        <dbReference type="EMBL" id="KAK4231911.1"/>
    </source>
</evidence>
<feature type="compositionally biased region" description="Basic and acidic residues" evidence="1">
    <location>
        <begin position="184"/>
        <end position="197"/>
    </location>
</feature>
<dbReference type="SUPFAM" id="SSF56112">
    <property type="entry name" value="Protein kinase-like (PK-like)"/>
    <property type="match status" value="1"/>
</dbReference>
<dbReference type="PANTHER" id="PTHR21310">
    <property type="entry name" value="AMINOGLYCOSIDE PHOSPHOTRANSFERASE-RELATED-RELATED"/>
    <property type="match status" value="1"/>
</dbReference>
<feature type="domain" description="Aminoglycoside phosphotransferase" evidence="2">
    <location>
        <begin position="92"/>
        <end position="278"/>
    </location>
</feature>
<evidence type="ECO:0000313" key="4">
    <source>
        <dbReference type="Proteomes" id="UP001301958"/>
    </source>
</evidence>
<sequence length="399" mass="46320">MPTEKQLPLLPRDGLTWDDFNPWVGLTPQWTREPSLPAIESIARRALGNPSFCKAKFFSSGAFNKLYLITTPYSTPSYLLCVSLPVDPLHKVQGEDNEIGFEWILMELMEGRSIYYLWRKFTFEQKVGVVERVAEFLGEAFGQTFKRIGTLSLSGGGGGGDEKDIIAKPGKNYEFEEVERGPYRDKIDRNEKEKEVKEEEEEEEELKDDIEEAEEKLEVFNKLEKLLPKVFSQLEEEEEAERTVIWHDDLSLMNILVDEEGKVTGIVDWECVSTMPLWAVYYEMPQFLRGRDREEEENELDNEGKTGLYSKHLMEFEQTELRKVYEKKMSEVWAGWGEEVKGNIMLKKDFYEGLRRVAEGWWVGAVGKWVDVVEKWMEEREPEGCGMEGAPRLEGFLRS</sequence>
<dbReference type="EMBL" id="MU865290">
    <property type="protein sequence ID" value="KAK4231911.1"/>
    <property type="molecule type" value="Genomic_DNA"/>
</dbReference>
<evidence type="ECO:0000256" key="1">
    <source>
        <dbReference type="SAM" id="MobiDB-lite"/>
    </source>
</evidence>
<dbReference type="Pfam" id="PF01636">
    <property type="entry name" value="APH"/>
    <property type="match status" value="1"/>
</dbReference>
<dbReference type="InterPro" id="IPR051678">
    <property type="entry name" value="AGP_Transferase"/>
</dbReference>
<keyword evidence="4" id="KW-1185">Reference proteome</keyword>
<accession>A0AAN7BYT7</accession>
<organism evidence="3 4">
    <name type="scientific">Podospora fimiseda</name>
    <dbReference type="NCBI Taxonomy" id="252190"/>
    <lineage>
        <taxon>Eukaryota</taxon>
        <taxon>Fungi</taxon>
        <taxon>Dikarya</taxon>
        <taxon>Ascomycota</taxon>
        <taxon>Pezizomycotina</taxon>
        <taxon>Sordariomycetes</taxon>
        <taxon>Sordariomycetidae</taxon>
        <taxon>Sordariales</taxon>
        <taxon>Podosporaceae</taxon>
        <taxon>Podospora</taxon>
    </lineage>
</organism>
<feature type="compositionally biased region" description="Acidic residues" evidence="1">
    <location>
        <begin position="198"/>
        <end position="209"/>
    </location>
</feature>
<dbReference type="InterPro" id="IPR002575">
    <property type="entry name" value="Aminoglycoside_PTrfase"/>
</dbReference>
<dbReference type="Gene3D" id="3.90.1200.10">
    <property type="match status" value="1"/>
</dbReference>
<dbReference type="Proteomes" id="UP001301958">
    <property type="component" value="Unassembled WGS sequence"/>
</dbReference>
<evidence type="ECO:0000259" key="2">
    <source>
        <dbReference type="Pfam" id="PF01636"/>
    </source>
</evidence>
<feature type="region of interest" description="Disordered" evidence="1">
    <location>
        <begin position="184"/>
        <end position="209"/>
    </location>
</feature>
<reference evidence="3" key="1">
    <citation type="journal article" date="2023" name="Mol. Phylogenet. Evol.">
        <title>Genome-scale phylogeny and comparative genomics of the fungal order Sordariales.</title>
        <authorList>
            <person name="Hensen N."/>
            <person name="Bonometti L."/>
            <person name="Westerberg I."/>
            <person name="Brannstrom I.O."/>
            <person name="Guillou S."/>
            <person name="Cros-Aarteil S."/>
            <person name="Calhoun S."/>
            <person name="Haridas S."/>
            <person name="Kuo A."/>
            <person name="Mondo S."/>
            <person name="Pangilinan J."/>
            <person name="Riley R."/>
            <person name="LaButti K."/>
            <person name="Andreopoulos B."/>
            <person name="Lipzen A."/>
            <person name="Chen C."/>
            <person name="Yan M."/>
            <person name="Daum C."/>
            <person name="Ng V."/>
            <person name="Clum A."/>
            <person name="Steindorff A."/>
            <person name="Ohm R.A."/>
            <person name="Martin F."/>
            <person name="Silar P."/>
            <person name="Natvig D.O."/>
            <person name="Lalanne C."/>
            <person name="Gautier V."/>
            <person name="Ament-Velasquez S.L."/>
            <person name="Kruys A."/>
            <person name="Hutchinson M.I."/>
            <person name="Powell A.J."/>
            <person name="Barry K."/>
            <person name="Miller A.N."/>
            <person name="Grigoriev I.V."/>
            <person name="Debuchy R."/>
            <person name="Gladieux P."/>
            <person name="Hiltunen Thoren M."/>
            <person name="Johannesson H."/>
        </authorList>
    </citation>
    <scope>NUCLEOTIDE SEQUENCE</scope>
    <source>
        <strain evidence="3">CBS 990.96</strain>
    </source>
</reference>